<accession>A0A2I4PEQ7</accession>
<evidence type="ECO:0000313" key="2">
    <source>
        <dbReference type="EMBL" id="APW82407.1"/>
    </source>
</evidence>
<keyword evidence="1" id="KW-0472">Membrane</keyword>
<feature type="transmembrane region" description="Helical" evidence="1">
    <location>
        <begin position="40"/>
        <end position="59"/>
    </location>
</feature>
<sequence length="156" mass="18592">MSLYIYMFIYNLALLVIFWNLYTFISFNAKSIYAFNKFKLNFFLTFSTTIALLSMAGVPPFTGFFSKLFILTLLANSNFTFFFVFFFILLFLALYFYTQNLRFLLSSTNDAVPYTFEIFLRISTIYLIFTLFICFFLIFGIFFLDDLILLFSWIFS</sequence>
<dbReference type="AlphaFoldDB" id="A0A2I4PEQ7"/>
<protein>
    <submittedName>
        <fullName evidence="2">Nad2_b</fullName>
    </submittedName>
</protein>
<keyword evidence="1" id="KW-0812">Transmembrane</keyword>
<keyword evidence="1" id="KW-1133">Transmembrane helix</keyword>
<gene>
    <name evidence="2" type="primary">nad2_b</name>
</gene>
<reference evidence="2" key="1">
    <citation type="submission" date="2016-07" db="EMBL/GenBank/DDBJ databases">
        <title>Mitochondrial genome evolution in stichotrich ciliates.</title>
        <authorList>
            <person name="Chen X."/>
            <person name="Landweber L."/>
        </authorList>
    </citation>
    <scope>NUCLEOTIDE SEQUENCE</scope>
</reference>
<organism evidence="2">
    <name type="scientific">Laurentiella strenua</name>
    <dbReference type="NCBI Taxonomy" id="114681"/>
    <lineage>
        <taxon>Eukaryota</taxon>
        <taxon>Sar</taxon>
        <taxon>Alveolata</taxon>
        <taxon>Ciliophora</taxon>
        <taxon>Intramacronucleata</taxon>
        <taxon>Spirotrichea</taxon>
        <taxon>Stichotrichia</taxon>
        <taxon>Sporadotrichida</taxon>
        <taxon>Oxytrichidae</taxon>
        <taxon>Stylonychinae</taxon>
        <taxon>Laurentiella</taxon>
    </lineage>
</organism>
<proteinExistence type="predicted"/>
<geneLocation type="mitochondrion" evidence="2"/>
<keyword evidence="2" id="KW-0496">Mitochondrion</keyword>
<dbReference type="EMBL" id="KX529838">
    <property type="protein sequence ID" value="APW82407.1"/>
    <property type="molecule type" value="Genomic_DNA"/>
</dbReference>
<feature type="transmembrane region" description="Helical" evidence="1">
    <location>
        <begin position="79"/>
        <end position="97"/>
    </location>
</feature>
<evidence type="ECO:0000256" key="1">
    <source>
        <dbReference type="SAM" id="Phobius"/>
    </source>
</evidence>
<name>A0A2I4PEQ7_9SPIT</name>
<feature type="transmembrane region" description="Helical" evidence="1">
    <location>
        <begin position="6"/>
        <end position="28"/>
    </location>
</feature>
<feature type="transmembrane region" description="Helical" evidence="1">
    <location>
        <begin position="118"/>
        <end position="144"/>
    </location>
</feature>